<keyword evidence="2" id="KW-0732">Signal</keyword>
<feature type="region of interest" description="Disordered" evidence="1">
    <location>
        <begin position="24"/>
        <end position="88"/>
    </location>
</feature>
<keyword evidence="4" id="KW-1185">Reference proteome</keyword>
<name>A0A814IID4_9BILA</name>
<feature type="signal peptide" evidence="2">
    <location>
        <begin position="1"/>
        <end position="19"/>
    </location>
</feature>
<evidence type="ECO:0000256" key="1">
    <source>
        <dbReference type="SAM" id="MobiDB-lite"/>
    </source>
</evidence>
<evidence type="ECO:0000313" key="4">
    <source>
        <dbReference type="Proteomes" id="UP000663879"/>
    </source>
</evidence>
<comment type="caution">
    <text evidence="3">The sequence shown here is derived from an EMBL/GenBank/DDBJ whole genome shotgun (WGS) entry which is preliminary data.</text>
</comment>
<dbReference type="AlphaFoldDB" id="A0A814IID4"/>
<evidence type="ECO:0000313" key="3">
    <source>
        <dbReference type="EMBL" id="CAF1022018.1"/>
    </source>
</evidence>
<accession>A0A814IID4</accession>
<feature type="compositionally biased region" description="Basic residues" evidence="1">
    <location>
        <begin position="27"/>
        <end position="41"/>
    </location>
</feature>
<feature type="region of interest" description="Disordered" evidence="1">
    <location>
        <begin position="158"/>
        <end position="218"/>
    </location>
</feature>
<dbReference type="Proteomes" id="UP000663879">
    <property type="component" value="Unassembled WGS sequence"/>
</dbReference>
<gene>
    <name evidence="3" type="ORF">OXX778_LOCUS17428</name>
</gene>
<sequence length="239" mass="27930">MKLTVFLILAICLVQLTISAPANRGKDKVKKAQPMPKRAKVKSGATKLSYEVSSDDYVPAKPYRPAPVPYMKEEKKEDRSYKVPSYPQPSYPKETYVKESYPVPEKPVYARPEPPKEEYAPRYDVPSYGVNKYEPPKMEYNEPRYEMNMYGHENRETYRIPYDNDDDDDDDDHYGNEPSSYGHDGYGHETVWVQNTNDNWNENDDVTSSENEQKNKNLNLNDLIELIKELQEQKAYKTY</sequence>
<reference evidence="3" key="1">
    <citation type="submission" date="2021-02" db="EMBL/GenBank/DDBJ databases">
        <authorList>
            <person name="Nowell W R."/>
        </authorList>
    </citation>
    <scope>NUCLEOTIDE SEQUENCE</scope>
    <source>
        <strain evidence="3">Ploen Becks lab</strain>
    </source>
</reference>
<organism evidence="3 4">
    <name type="scientific">Brachionus calyciflorus</name>
    <dbReference type="NCBI Taxonomy" id="104777"/>
    <lineage>
        <taxon>Eukaryota</taxon>
        <taxon>Metazoa</taxon>
        <taxon>Spiralia</taxon>
        <taxon>Gnathifera</taxon>
        <taxon>Rotifera</taxon>
        <taxon>Eurotatoria</taxon>
        <taxon>Monogononta</taxon>
        <taxon>Pseudotrocha</taxon>
        <taxon>Ploima</taxon>
        <taxon>Brachionidae</taxon>
        <taxon>Brachionus</taxon>
    </lineage>
</organism>
<feature type="compositionally biased region" description="Basic and acidic residues" evidence="1">
    <location>
        <begin position="71"/>
        <end position="81"/>
    </location>
</feature>
<proteinExistence type="predicted"/>
<protein>
    <submittedName>
        <fullName evidence="3">Uncharacterized protein</fullName>
    </submittedName>
</protein>
<dbReference type="EMBL" id="CAJNOC010004442">
    <property type="protein sequence ID" value="CAF1022018.1"/>
    <property type="molecule type" value="Genomic_DNA"/>
</dbReference>
<feature type="chain" id="PRO_5032702344" evidence="2">
    <location>
        <begin position="20"/>
        <end position="239"/>
    </location>
</feature>
<evidence type="ECO:0000256" key="2">
    <source>
        <dbReference type="SAM" id="SignalP"/>
    </source>
</evidence>
<feature type="compositionally biased region" description="Acidic residues" evidence="1">
    <location>
        <begin position="163"/>
        <end position="172"/>
    </location>
</feature>